<gene>
    <name evidence="2" type="ORF">DX914_17065</name>
</gene>
<protein>
    <submittedName>
        <fullName evidence="2">Uncharacterized protein</fullName>
    </submittedName>
</protein>
<feature type="region of interest" description="Disordered" evidence="1">
    <location>
        <begin position="1"/>
        <end position="29"/>
    </location>
</feature>
<evidence type="ECO:0000313" key="3">
    <source>
        <dbReference type="Proteomes" id="UP000264492"/>
    </source>
</evidence>
<dbReference type="RefSeq" id="WP_115860953.1">
    <property type="nucleotide sequence ID" value="NZ_QTSU01000003.1"/>
</dbReference>
<dbReference type="EMBL" id="QTSU01000003">
    <property type="protein sequence ID" value="RDZ26685.1"/>
    <property type="molecule type" value="Genomic_DNA"/>
</dbReference>
<keyword evidence="3" id="KW-1185">Reference proteome</keyword>
<reference evidence="2 3" key="1">
    <citation type="submission" date="2018-08" db="EMBL/GenBank/DDBJ databases">
        <title>Lysobacter sp. zong2l5, whole genome shotgun sequence.</title>
        <authorList>
            <person name="Zhang X."/>
            <person name="Feng G."/>
            <person name="Zhu H."/>
        </authorList>
    </citation>
    <scope>NUCLEOTIDE SEQUENCE [LARGE SCALE GENOMIC DNA]</scope>
    <source>
        <strain evidence="3">zong2l5</strain>
    </source>
</reference>
<dbReference type="Proteomes" id="UP000264492">
    <property type="component" value="Unassembled WGS sequence"/>
</dbReference>
<proteinExistence type="predicted"/>
<name>A0A371JYE2_9GAMM</name>
<sequence>MNVSRLFDRTVSTPSTTPRPAPVAPVRHVHRERDFGVGYGNSSGYASNRRYSNDWAQPRFRFG</sequence>
<dbReference type="AlphaFoldDB" id="A0A371JYE2"/>
<organism evidence="2 3">
    <name type="scientific">Lysobacter silvisoli</name>
    <dbReference type="NCBI Taxonomy" id="2293254"/>
    <lineage>
        <taxon>Bacteria</taxon>
        <taxon>Pseudomonadati</taxon>
        <taxon>Pseudomonadota</taxon>
        <taxon>Gammaproteobacteria</taxon>
        <taxon>Lysobacterales</taxon>
        <taxon>Lysobacteraceae</taxon>
        <taxon>Lysobacter</taxon>
    </lineage>
</organism>
<evidence type="ECO:0000313" key="2">
    <source>
        <dbReference type="EMBL" id="RDZ26685.1"/>
    </source>
</evidence>
<accession>A0A371JYE2</accession>
<dbReference type="OrthoDB" id="6026353at2"/>
<comment type="caution">
    <text evidence="2">The sequence shown here is derived from an EMBL/GenBank/DDBJ whole genome shotgun (WGS) entry which is preliminary data.</text>
</comment>
<evidence type="ECO:0000256" key="1">
    <source>
        <dbReference type="SAM" id="MobiDB-lite"/>
    </source>
</evidence>